<dbReference type="AlphaFoldDB" id="A0A6G6IYK9"/>
<dbReference type="EMBL" id="CP049140">
    <property type="protein sequence ID" value="QIE88047.1"/>
    <property type="molecule type" value="Genomic_DNA"/>
</dbReference>
<reference evidence="1 2" key="1">
    <citation type="submission" date="2020-02" db="EMBL/GenBank/DDBJ databases">
        <title>Integrative conjugative elements (ICEs) and plasmids drive adaptation of Pseudomonas nitroreducens strain HBP1 to wastewater environment.</title>
        <authorList>
            <person name="Sentchilo V."/>
            <person name="Carraro N."/>
            <person name="Bertelli C."/>
            <person name="van der Meer J.R."/>
        </authorList>
    </citation>
    <scope>NUCLEOTIDE SEQUENCE [LARGE SCALE GENOMIC DNA]</scope>
    <source>
        <strain evidence="1 2">HBP1</strain>
    </source>
</reference>
<organism evidence="1 2">
    <name type="scientific">Pseudomonas nitroreducens</name>
    <dbReference type="NCBI Taxonomy" id="46680"/>
    <lineage>
        <taxon>Bacteria</taxon>
        <taxon>Pseudomonadati</taxon>
        <taxon>Pseudomonadota</taxon>
        <taxon>Gammaproteobacteria</taxon>
        <taxon>Pseudomonadales</taxon>
        <taxon>Pseudomonadaceae</taxon>
        <taxon>Pseudomonas</taxon>
    </lineage>
</organism>
<sequence length="187" mass="20500">MTLKVTKDTVWQVLASIQRLVRQEVLVGIPADKAEREDGDPINNAQLGYIHEYGSPAQNIPARPFLEPGVALGSEQITARMKNAAKAAIDGNSEKVDDELNQAGQIGAAGARYQINHGEFEPLNPSTVRRRKKVRGTKSTRAAEKKYLELIASGSTPEQAQEEAGVRPLINTGQLRNSLTYVIRKKE</sequence>
<accession>A0A6G6IYK9</accession>
<proteinExistence type="predicted"/>
<protein>
    <recommendedName>
        <fullName evidence="3">Bacteriophage protein</fullName>
    </recommendedName>
</protein>
<gene>
    <name evidence="1" type="ORF">G5B91_17925</name>
</gene>
<dbReference type="RefSeq" id="WP_164488268.1">
    <property type="nucleotide sequence ID" value="NZ_CP049140.1"/>
</dbReference>
<dbReference type="KEGG" id="pnt:G5B91_17925"/>
<evidence type="ECO:0000313" key="1">
    <source>
        <dbReference type="EMBL" id="QIE88047.1"/>
    </source>
</evidence>
<evidence type="ECO:0008006" key="3">
    <source>
        <dbReference type="Google" id="ProtNLM"/>
    </source>
</evidence>
<name>A0A6G6IYK9_PSENT</name>
<dbReference type="Proteomes" id="UP000501063">
    <property type="component" value="Chromosome"/>
</dbReference>
<evidence type="ECO:0000313" key="2">
    <source>
        <dbReference type="Proteomes" id="UP000501063"/>
    </source>
</evidence>